<dbReference type="InterPro" id="IPR027417">
    <property type="entry name" value="P-loop_NTPase"/>
</dbReference>
<sequence>MEMTSAAPRLHADNLYRFFRAGDEETLALQGVTLTVDPGEMVAVNGPSGSGKSTLLSCLAGVDEPDGGTVRINGERMSHRAETERAALRARSVGILFQSSNLFDQLSVRDNILLAQRIAPRSSVDADEILDEVGLSARRDAYPATLSGGESARAGLAVAIANQPAVLLADEPTGELDSVTEHQILDLLRRHADTGAAVIVVTHSEAVVRHADRSLTLLDGRIAT</sequence>
<reference evidence="6 7" key="1">
    <citation type="journal article" date="2019" name="Int. J. Syst. Evol. Microbiol.">
        <title>The Global Catalogue of Microorganisms (GCM) 10K type strain sequencing project: providing services to taxonomists for standard genome sequencing and annotation.</title>
        <authorList>
            <consortium name="The Broad Institute Genomics Platform"/>
            <consortium name="The Broad Institute Genome Sequencing Center for Infectious Disease"/>
            <person name="Wu L."/>
            <person name="Ma J."/>
        </authorList>
    </citation>
    <scope>NUCLEOTIDE SEQUENCE [LARGE SCALE GENOMIC DNA]</scope>
    <source>
        <strain evidence="6 7">JCM 14901</strain>
    </source>
</reference>
<dbReference type="InterPro" id="IPR017871">
    <property type="entry name" value="ABC_transporter-like_CS"/>
</dbReference>
<gene>
    <name evidence="6" type="ORF">GCM10009776_25950</name>
</gene>
<dbReference type="Proteomes" id="UP001499933">
    <property type="component" value="Unassembled WGS sequence"/>
</dbReference>
<dbReference type="PANTHER" id="PTHR24220">
    <property type="entry name" value="IMPORT ATP-BINDING PROTEIN"/>
    <property type="match status" value="1"/>
</dbReference>
<keyword evidence="2" id="KW-0813">Transport</keyword>
<dbReference type="PANTHER" id="PTHR24220:SF689">
    <property type="entry name" value="LIPOPROTEIN-RELEASING SYSTEM ATP-BINDING PROTEIN LOLD"/>
    <property type="match status" value="1"/>
</dbReference>
<dbReference type="EMBL" id="BAAAOG010000005">
    <property type="protein sequence ID" value="GAA1962105.1"/>
    <property type="molecule type" value="Genomic_DNA"/>
</dbReference>
<comment type="caution">
    <text evidence="6">The sequence shown here is derived from an EMBL/GenBank/DDBJ whole genome shotgun (WGS) entry which is preliminary data.</text>
</comment>
<evidence type="ECO:0000256" key="3">
    <source>
        <dbReference type="ARBA" id="ARBA00022741"/>
    </source>
</evidence>
<keyword evidence="7" id="KW-1185">Reference proteome</keyword>
<keyword evidence="3" id="KW-0547">Nucleotide-binding</keyword>
<dbReference type="PROSITE" id="PS50893">
    <property type="entry name" value="ABC_TRANSPORTER_2"/>
    <property type="match status" value="1"/>
</dbReference>
<dbReference type="InterPro" id="IPR003593">
    <property type="entry name" value="AAA+_ATPase"/>
</dbReference>
<dbReference type="RefSeq" id="WP_344095303.1">
    <property type="nucleotide sequence ID" value="NZ_BAAAOG010000005.1"/>
</dbReference>
<accession>A0ABN2R1V9</accession>
<evidence type="ECO:0000256" key="2">
    <source>
        <dbReference type="ARBA" id="ARBA00022448"/>
    </source>
</evidence>
<keyword evidence="4 6" id="KW-0067">ATP-binding</keyword>
<evidence type="ECO:0000313" key="7">
    <source>
        <dbReference type="Proteomes" id="UP001499933"/>
    </source>
</evidence>
<proteinExistence type="inferred from homology"/>
<dbReference type="SUPFAM" id="SSF52540">
    <property type="entry name" value="P-loop containing nucleoside triphosphate hydrolases"/>
    <property type="match status" value="1"/>
</dbReference>
<organism evidence="6 7">
    <name type="scientific">Microbacterium deminutum</name>
    <dbReference type="NCBI Taxonomy" id="344164"/>
    <lineage>
        <taxon>Bacteria</taxon>
        <taxon>Bacillati</taxon>
        <taxon>Actinomycetota</taxon>
        <taxon>Actinomycetes</taxon>
        <taxon>Micrococcales</taxon>
        <taxon>Microbacteriaceae</taxon>
        <taxon>Microbacterium</taxon>
    </lineage>
</organism>
<dbReference type="Gene3D" id="3.40.50.300">
    <property type="entry name" value="P-loop containing nucleotide triphosphate hydrolases"/>
    <property type="match status" value="1"/>
</dbReference>
<protein>
    <submittedName>
        <fullName evidence="6">ABC transporter ATP-binding protein</fullName>
    </submittedName>
</protein>
<evidence type="ECO:0000256" key="4">
    <source>
        <dbReference type="ARBA" id="ARBA00022840"/>
    </source>
</evidence>
<evidence type="ECO:0000313" key="6">
    <source>
        <dbReference type="EMBL" id="GAA1962105.1"/>
    </source>
</evidence>
<dbReference type="SMART" id="SM00382">
    <property type="entry name" value="AAA"/>
    <property type="match status" value="1"/>
</dbReference>
<dbReference type="Pfam" id="PF00005">
    <property type="entry name" value="ABC_tran"/>
    <property type="match status" value="1"/>
</dbReference>
<dbReference type="InterPro" id="IPR015854">
    <property type="entry name" value="ABC_transpr_LolD-like"/>
</dbReference>
<dbReference type="InterPro" id="IPR003439">
    <property type="entry name" value="ABC_transporter-like_ATP-bd"/>
</dbReference>
<feature type="domain" description="ABC transporter" evidence="5">
    <location>
        <begin position="10"/>
        <end position="223"/>
    </location>
</feature>
<name>A0ABN2R1V9_9MICO</name>
<dbReference type="InterPro" id="IPR017911">
    <property type="entry name" value="MacB-like_ATP-bd"/>
</dbReference>
<evidence type="ECO:0000259" key="5">
    <source>
        <dbReference type="PROSITE" id="PS50893"/>
    </source>
</evidence>
<comment type="similarity">
    <text evidence="1">Belongs to the ABC transporter superfamily.</text>
</comment>
<evidence type="ECO:0000256" key="1">
    <source>
        <dbReference type="ARBA" id="ARBA00005417"/>
    </source>
</evidence>
<dbReference type="CDD" id="cd03255">
    <property type="entry name" value="ABC_MJ0796_LolCDE_FtsE"/>
    <property type="match status" value="1"/>
</dbReference>
<dbReference type="GO" id="GO:0005524">
    <property type="term" value="F:ATP binding"/>
    <property type="evidence" value="ECO:0007669"/>
    <property type="project" value="UniProtKB-KW"/>
</dbReference>
<dbReference type="PROSITE" id="PS00211">
    <property type="entry name" value="ABC_TRANSPORTER_1"/>
    <property type="match status" value="1"/>
</dbReference>